<evidence type="ECO:0000256" key="2">
    <source>
        <dbReference type="PROSITE-ProRule" id="PRU00169"/>
    </source>
</evidence>
<dbReference type="PROSITE" id="PS50110">
    <property type="entry name" value="RESPONSE_REGULATORY"/>
    <property type="match status" value="1"/>
</dbReference>
<dbReference type="Proteomes" id="UP000748308">
    <property type="component" value="Unassembled WGS sequence"/>
</dbReference>
<gene>
    <name evidence="4" type="ORF">FJY75_12115</name>
</gene>
<keyword evidence="1 2" id="KW-0597">Phosphoprotein</keyword>
<dbReference type="InterPro" id="IPR011006">
    <property type="entry name" value="CheY-like_superfamily"/>
</dbReference>
<dbReference type="Pfam" id="PF00072">
    <property type="entry name" value="Response_reg"/>
    <property type="match status" value="1"/>
</dbReference>
<dbReference type="Gene3D" id="3.40.50.2300">
    <property type="match status" value="1"/>
</dbReference>
<dbReference type="InterPro" id="IPR001789">
    <property type="entry name" value="Sig_transdc_resp-reg_receiver"/>
</dbReference>
<dbReference type="EMBL" id="VGIY01000409">
    <property type="protein sequence ID" value="MBM3318587.1"/>
    <property type="molecule type" value="Genomic_DNA"/>
</dbReference>
<dbReference type="SUPFAM" id="SSF52172">
    <property type="entry name" value="CheY-like"/>
    <property type="match status" value="1"/>
</dbReference>
<evidence type="ECO:0000313" key="5">
    <source>
        <dbReference type="Proteomes" id="UP000748308"/>
    </source>
</evidence>
<sequence>MADKKKILLIDDDPDYLAQARIVLESGGYEVETAACGKDGVARFAEVKPDLAIIDMMMESYCEGFAAVDRIRELPGGQVPLILLSAVDVQGPYQSYAPSEQSAKVDLVLQKPIKAKDLLRHVGDLLR</sequence>
<dbReference type="CDD" id="cd00156">
    <property type="entry name" value="REC"/>
    <property type="match status" value="1"/>
</dbReference>
<protein>
    <submittedName>
        <fullName evidence="4">Response regulator</fullName>
    </submittedName>
</protein>
<evidence type="ECO:0000256" key="1">
    <source>
        <dbReference type="ARBA" id="ARBA00022553"/>
    </source>
</evidence>
<comment type="caution">
    <text evidence="4">The sequence shown here is derived from an EMBL/GenBank/DDBJ whole genome shotgun (WGS) entry which is preliminary data.</text>
</comment>
<evidence type="ECO:0000259" key="3">
    <source>
        <dbReference type="PROSITE" id="PS50110"/>
    </source>
</evidence>
<reference evidence="4" key="1">
    <citation type="submission" date="2019-03" db="EMBL/GenBank/DDBJ databases">
        <title>Lake Tanganyika Metagenome-Assembled Genomes (MAGs).</title>
        <authorList>
            <person name="Tran P."/>
        </authorList>
    </citation>
    <scope>NUCLEOTIDE SEQUENCE</scope>
    <source>
        <strain evidence="4">M_DeepCast_400m_m2_100</strain>
    </source>
</reference>
<organism evidence="4 5">
    <name type="scientific">Eiseniibacteriota bacterium</name>
    <dbReference type="NCBI Taxonomy" id="2212470"/>
    <lineage>
        <taxon>Bacteria</taxon>
        <taxon>Candidatus Eiseniibacteriota</taxon>
    </lineage>
</organism>
<accession>A0A938BRQ7</accession>
<feature type="modified residue" description="4-aspartylphosphate" evidence="2">
    <location>
        <position position="55"/>
    </location>
</feature>
<dbReference type="AlphaFoldDB" id="A0A938BRQ7"/>
<dbReference type="GO" id="GO:0000160">
    <property type="term" value="P:phosphorelay signal transduction system"/>
    <property type="evidence" value="ECO:0007669"/>
    <property type="project" value="InterPro"/>
</dbReference>
<dbReference type="PANTHER" id="PTHR44591:SF3">
    <property type="entry name" value="RESPONSE REGULATORY DOMAIN-CONTAINING PROTEIN"/>
    <property type="match status" value="1"/>
</dbReference>
<dbReference type="InterPro" id="IPR050595">
    <property type="entry name" value="Bact_response_regulator"/>
</dbReference>
<feature type="domain" description="Response regulatory" evidence="3">
    <location>
        <begin position="6"/>
        <end position="126"/>
    </location>
</feature>
<dbReference type="SMART" id="SM00448">
    <property type="entry name" value="REC"/>
    <property type="match status" value="1"/>
</dbReference>
<proteinExistence type="predicted"/>
<evidence type="ECO:0000313" key="4">
    <source>
        <dbReference type="EMBL" id="MBM3318587.1"/>
    </source>
</evidence>
<dbReference type="PANTHER" id="PTHR44591">
    <property type="entry name" value="STRESS RESPONSE REGULATOR PROTEIN 1"/>
    <property type="match status" value="1"/>
</dbReference>
<name>A0A938BRQ7_UNCEI</name>